<dbReference type="GeneID" id="128633092"/>
<keyword evidence="1" id="KW-1185">Reference proteome</keyword>
<gene>
    <name evidence="2" type="primary">LOC128633092</name>
</gene>
<reference evidence="1" key="1">
    <citation type="journal article" date="2016" name="Nat. Commun.">
        <title>The channel catfish genome sequence provides insights into the evolution of scale formation in teleosts.</title>
        <authorList>
            <person name="Liu Z."/>
            <person name="Liu S."/>
            <person name="Yao J."/>
            <person name="Bao L."/>
            <person name="Zhang J."/>
            <person name="Li Y."/>
            <person name="Jiang C."/>
            <person name="Sun L."/>
            <person name="Wang R."/>
            <person name="Zhang Y."/>
            <person name="Zhou T."/>
            <person name="Zeng Q."/>
            <person name="Fu Q."/>
            <person name="Gao S."/>
            <person name="Li N."/>
            <person name="Koren S."/>
            <person name="Jiang Y."/>
            <person name="Zimin A."/>
            <person name="Xu P."/>
            <person name="Phillippy A.M."/>
            <person name="Geng X."/>
            <person name="Song L."/>
            <person name="Sun F."/>
            <person name="Li C."/>
            <person name="Wang X."/>
            <person name="Chen A."/>
            <person name="Jin Y."/>
            <person name="Yuan Z."/>
            <person name="Yang Y."/>
            <person name="Tan S."/>
            <person name="Peatman E."/>
            <person name="Lu J."/>
            <person name="Qin Z."/>
            <person name="Dunham R."/>
            <person name="Li Z."/>
            <person name="Sonstegard T."/>
            <person name="Feng J."/>
            <person name="Danzmann R.G."/>
            <person name="Schroeder S."/>
            <person name="Scheffler B."/>
            <person name="Duke M.V."/>
            <person name="Ballard L."/>
            <person name="Kucuktas H."/>
            <person name="Kaltenboeck L."/>
            <person name="Liu H."/>
            <person name="Armbruster J."/>
            <person name="Xie Y."/>
            <person name="Kirby M.L."/>
            <person name="Tian Y."/>
            <person name="Flanagan M.E."/>
            <person name="Mu W."/>
            <person name="Waldbieser G.C."/>
        </authorList>
    </citation>
    <scope>NUCLEOTIDE SEQUENCE [LARGE SCALE GENOMIC DNA]</scope>
    <source>
        <strain evidence="1">SDA103</strain>
    </source>
</reference>
<accession>A0A9F7RJP6</accession>
<protein>
    <submittedName>
        <fullName evidence="2">Uncharacterized protein LOC128633092 isoform X2</fullName>
    </submittedName>
</protein>
<dbReference type="PANTHER" id="PTHR33332">
    <property type="entry name" value="REVERSE TRANSCRIPTASE DOMAIN-CONTAINING PROTEIN"/>
    <property type="match status" value="1"/>
</dbReference>
<dbReference type="RefSeq" id="XP_053537778.1">
    <property type="nucleotide sequence ID" value="XM_053681803.1"/>
</dbReference>
<reference evidence="2" key="2">
    <citation type="submission" date="2025-08" db="UniProtKB">
        <authorList>
            <consortium name="RefSeq"/>
        </authorList>
    </citation>
    <scope>IDENTIFICATION</scope>
    <source>
        <tissue evidence="2">Blood</tissue>
    </source>
</reference>
<sequence>MSPREDLSDLCRFCGEDINNSDPGLAPAWPCLSLSDISVWKWEHHLKLNLAKTELLVIPACPSINHNRTVQLGSTTLKPTRTTRNLGVILDDSLTFIDHISTTARSCRFILYNIKKIRPYLTEQATQQLFQVLVISKLDCYKALRSGLPASSIKHFQMIQNAAARLVFNQPKKTHVTPLFISLHWLPVAACIKFKALMLMYKTLCGTTPYYLNTLPEVYVPSRNLRSIND</sequence>
<organism evidence="1 2">
    <name type="scientific">Ictalurus punctatus</name>
    <name type="common">Channel catfish</name>
    <name type="synonym">Silurus punctatus</name>
    <dbReference type="NCBI Taxonomy" id="7998"/>
    <lineage>
        <taxon>Eukaryota</taxon>
        <taxon>Metazoa</taxon>
        <taxon>Chordata</taxon>
        <taxon>Craniata</taxon>
        <taxon>Vertebrata</taxon>
        <taxon>Euteleostomi</taxon>
        <taxon>Actinopterygii</taxon>
        <taxon>Neopterygii</taxon>
        <taxon>Teleostei</taxon>
        <taxon>Ostariophysi</taxon>
        <taxon>Siluriformes</taxon>
        <taxon>Ictaluridae</taxon>
        <taxon>Ictalurus</taxon>
    </lineage>
</organism>
<evidence type="ECO:0000313" key="1">
    <source>
        <dbReference type="Proteomes" id="UP000221080"/>
    </source>
</evidence>
<proteinExistence type="predicted"/>
<evidence type="ECO:0000313" key="2">
    <source>
        <dbReference type="RefSeq" id="XP_053537778.1"/>
    </source>
</evidence>
<dbReference type="AlphaFoldDB" id="A0A9F7RJP6"/>
<dbReference type="Proteomes" id="UP000221080">
    <property type="component" value="Chromosome 7"/>
</dbReference>
<name>A0A9F7RJP6_ICTPU</name>